<evidence type="ECO:0000256" key="6">
    <source>
        <dbReference type="ARBA" id="ARBA00022525"/>
    </source>
</evidence>
<evidence type="ECO:0000256" key="7">
    <source>
        <dbReference type="ARBA" id="ARBA00022679"/>
    </source>
</evidence>
<name>A0A0P4WK57_SCYOL</name>
<evidence type="ECO:0000256" key="8">
    <source>
        <dbReference type="ARBA" id="ARBA00022723"/>
    </source>
</evidence>
<comment type="catalytic activity">
    <reaction evidence="1">
        <text>N-terminal L-glutaminyl-[peptide] = N-terminal 5-oxo-L-prolyl-[peptide] + NH4(+)</text>
        <dbReference type="Rhea" id="RHEA:23652"/>
        <dbReference type="Rhea" id="RHEA-COMP:11736"/>
        <dbReference type="Rhea" id="RHEA-COMP:11846"/>
        <dbReference type="ChEBI" id="CHEBI:28938"/>
        <dbReference type="ChEBI" id="CHEBI:64722"/>
        <dbReference type="ChEBI" id="CHEBI:87215"/>
        <dbReference type="EC" id="2.3.2.5"/>
    </reaction>
</comment>
<keyword evidence="11" id="KW-0012">Acyltransferase</keyword>
<evidence type="ECO:0000259" key="12">
    <source>
        <dbReference type="Pfam" id="PF04389"/>
    </source>
</evidence>
<dbReference type="FunFam" id="3.40.630.10:FF:000029">
    <property type="entry name" value="Glutaminyl-peptide cyclotransferase"/>
    <property type="match status" value="1"/>
</dbReference>
<feature type="domain" description="Peptidase M28" evidence="12">
    <location>
        <begin position="131"/>
        <end position="357"/>
    </location>
</feature>
<evidence type="ECO:0000256" key="5">
    <source>
        <dbReference type="ARBA" id="ARBA00016861"/>
    </source>
</evidence>
<dbReference type="GO" id="GO:0008270">
    <property type="term" value="F:zinc ion binding"/>
    <property type="evidence" value="ECO:0007669"/>
    <property type="project" value="TreeGrafter"/>
</dbReference>
<comment type="similarity">
    <text evidence="3">Belongs to the glutaminyl-peptide cyclotransferase family.</text>
</comment>
<dbReference type="PANTHER" id="PTHR12283">
    <property type="entry name" value="GLUTAMINYL-PEPTIDE CYCLOTRANSFERASE"/>
    <property type="match status" value="1"/>
</dbReference>
<dbReference type="GO" id="GO:0016603">
    <property type="term" value="F:glutaminyl-peptide cyclotransferase activity"/>
    <property type="evidence" value="ECO:0007669"/>
    <property type="project" value="UniProtKB-EC"/>
</dbReference>
<dbReference type="PANTHER" id="PTHR12283:SF6">
    <property type="entry name" value="GLUTAMINYL-PEPTIDE CYCLOTRANSFERASE-RELATED"/>
    <property type="match status" value="1"/>
</dbReference>
<dbReference type="InterPro" id="IPR007484">
    <property type="entry name" value="Peptidase_M28"/>
</dbReference>
<dbReference type="CDD" id="cd03880">
    <property type="entry name" value="M28_QC_like"/>
    <property type="match status" value="1"/>
</dbReference>
<keyword evidence="6" id="KW-0964">Secreted</keyword>
<comment type="subcellular location">
    <subcellularLocation>
        <location evidence="2">Secreted</location>
    </subcellularLocation>
</comment>
<dbReference type="InterPro" id="IPR037457">
    <property type="entry name" value="M28_QC"/>
</dbReference>
<dbReference type="Pfam" id="PF04389">
    <property type="entry name" value="Peptidase_M28"/>
    <property type="match status" value="1"/>
</dbReference>
<dbReference type="Gene3D" id="3.40.630.10">
    <property type="entry name" value="Zn peptidases"/>
    <property type="match status" value="1"/>
</dbReference>
<evidence type="ECO:0000313" key="13">
    <source>
        <dbReference type="EMBL" id="JAI67499.1"/>
    </source>
</evidence>
<evidence type="ECO:0000256" key="10">
    <source>
        <dbReference type="ARBA" id="ARBA00023157"/>
    </source>
</evidence>
<dbReference type="SUPFAM" id="SSF53187">
    <property type="entry name" value="Zn-dependent exopeptidases"/>
    <property type="match status" value="1"/>
</dbReference>
<keyword evidence="8" id="KW-0479">Metal-binding</keyword>
<accession>A0A0P4WK57</accession>
<evidence type="ECO:0000256" key="2">
    <source>
        <dbReference type="ARBA" id="ARBA00004613"/>
    </source>
</evidence>
<evidence type="ECO:0000256" key="1">
    <source>
        <dbReference type="ARBA" id="ARBA00000001"/>
    </source>
</evidence>
<evidence type="ECO:0000256" key="4">
    <source>
        <dbReference type="ARBA" id="ARBA00012012"/>
    </source>
</evidence>
<dbReference type="EMBL" id="GDRN01032215">
    <property type="protein sequence ID" value="JAI67499.1"/>
    <property type="molecule type" value="Transcribed_RNA"/>
</dbReference>
<evidence type="ECO:0000256" key="9">
    <source>
        <dbReference type="ARBA" id="ARBA00022833"/>
    </source>
</evidence>
<proteinExistence type="inferred from homology"/>
<keyword evidence="7" id="KW-0808">Transferase</keyword>
<dbReference type="GO" id="GO:0005576">
    <property type="term" value="C:extracellular region"/>
    <property type="evidence" value="ECO:0007669"/>
    <property type="project" value="UniProtKB-SubCell"/>
</dbReference>
<evidence type="ECO:0000256" key="11">
    <source>
        <dbReference type="ARBA" id="ARBA00023315"/>
    </source>
</evidence>
<organism evidence="13">
    <name type="scientific">Scylla olivacea</name>
    <name type="common">Orange mud crab</name>
    <name type="synonym">Cancer olivacea</name>
    <dbReference type="NCBI Taxonomy" id="85551"/>
    <lineage>
        <taxon>Eukaryota</taxon>
        <taxon>Metazoa</taxon>
        <taxon>Ecdysozoa</taxon>
        <taxon>Arthropoda</taxon>
        <taxon>Crustacea</taxon>
        <taxon>Multicrustacea</taxon>
        <taxon>Malacostraca</taxon>
        <taxon>Eumalacostraca</taxon>
        <taxon>Eucarida</taxon>
        <taxon>Decapoda</taxon>
        <taxon>Pleocyemata</taxon>
        <taxon>Brachyura</taxon>
        <taxon>Eubrachyura</taxon>
        <taxon>Portunoidea</taxon>
        <taxon>Portunidae</taxon>
        <taxon>Portuninae</taxon>
        <taxon>Scylla</taxon>
    </lineage>
</organism>
<dbReference type="InterPro" id="IPR040234">
    <property type="entry name" value="QC/QCL"/>
</dbReference>
<reference evidence="13" key="1">
    <citation type="submission" date="2015-09" db="EMBL/GenBank/DDBJ databases">
        <title>Scylla olivacea transcriptome.</title>
        <authorList>
            <person name="Ikhwanuddin M."/>
        </authorList>
    </citation>
    <scope>NUCLEOTIDE SEQUENCE</scope>
</reference>
<protein>
    <recommendedName>
        <fullName evidence="5">Glutaminyl-peptide cyclotransferase</fullName>
        <ecNumber evidence="4">2.3.2.5</ecNumber>
    </recommendedName>
</protein>
<evidence type="ECO:0000256" key="3">
    <source>
        <dbReference type="ARBA" id="ARBA00006014"/>
    </source>
</evidence>
<dbReference type="AlphaFoldDB" id="A0A0P4WK57"/>
<dbReference type="EC" id="2.3.2.5" evidence="4"/>
<keyword evidence="10" id="KW-1015">Disulfide bond</keyword>
<keyword evidence="9" id="KW-0862">Zinc</keyword>
<sequence length="366" mass="42004">MSVVVHSVRSTAAMVPRWVCVALLYTFTAVLGSAGGHDSQDKRSKAVWYRAKFDHEGSGLSNEQLRTVAAMEDMQHFRKMLAPILVPRVVGTEGHTRVRQHLVNTMNSLGWTVEEDRFDSNTPVGRKTFTNVIATLNPDAPRHLILACHYDSKLDREGEFIGATDSAVPCAMLLNLAFVMREVLSQHSKMQSDLTLRFIFIDGEEAFRLWSDTDSLYGARHMAANLEARAYPTNNAIGTNELHRMDLFVLLDLLGTADVKFFNYFEETSPWYMRLVSYERRLREMQLLHARKNYIFQNRDLFHAGIQDDHIPFLKRGVPVLHLIPMPFPKVWHKNTDREEALHYGTIESLNKLMRTFVADYLHLVL</sequence>